<dbReference type="PROSITE" id="PS00211">
    <property type="entry name" value="ABC_TRANSPORTER_1"/>
    <property type="match status" value="1"/>
</dbReference>
<organism evidence="8 9">
    <name type="scientific">Rhodoferax ferrireducens</name>
    <dbReference type="NCBI Taxonomy" id="192843"/>
    <lineage>
        <taxon>Bacteria</taxon>
        <taxon>Pseudomonadati</taxon>
        <taxon>Pseudomonadota</taxon>
        <taxon>Betaproteobacteria</taxon>
        <taxon>Burkholderiales</taxon>
        <taxon>Comamonadaceae</taxon>
        <taxon>Rhodoferax</taxon>
    </lineage>
</organism>
<evidence type="ECO:0000256" key="2">
    <source>
        <dbReference type="ARBA" id="ARBA00022475"/>
    </source>
</evidence>
<accession>A0ABU2C440</accession>
<dbReference type="CDD" id="cd03216">
    <property type="entry name" value="ABC_Carb_Monos_I"/>
    <property type="match status" value="1"/>
</dbReference>
<keyword evidence="5" id="KW-0547">Nucleotide-binding</keyword>
<evidence type="ECO:0000256" key="1">
    <source>
        <dbReference type="ARBA" id="ARBA00022448"/>
    </source>
</evidence>
<dbReference type="InterPro" id="IPR027417">
    <property type="entry name" value="P-loop_NTPase"/>
</dbReference>
<evidence type="ECO:0000256" key="4">
    <source>
        <dbReference type="ARBA" id="ARBA00022737"/>
    </source>
</evidence>
<dbReference type="Gene3D" id="3.40.50.300">
    <property type="entry name" value="P-loop containing nucleotide triphosphate hydrolases"/>
    <property type="match status" value="2"/>
</dbReference>
<evidence type="ECO:0000256" key="5">
    <source>
        <dbReference type="ARBA" id="ARBA00022741"/>
    </source>
</evidence>
<dbReference type="PANTHER" id="PTHR43790:SF9">
    <property type="entry name" value="GALACTOFURANOSE TRANSPORTER ATP-BINDING PROTEIN YTFR"/>
    <property type="match status" value="1"/>
</dbReference>
<evidence type="ECO:0000256" key="6">
    <source>
        <dbReference type="ARBA" id="ARBA00022840"/>
    </source>
</evidence>
<dbReference type="InterPro" id="IPR050107">
    <property type="entry name" value="ABC_carbohydrate_import_ATPase"/>
</dbReference>
<evidence type="ECO:0000259" key="7">
    <source>
        <dbReference type="PROSITE" id="PS50893"/>
    </source>
</evidence>
<keyword evidence="3" id="KW-0762">Sugar transport</keyword>
<feature type="domain" description="ABC transporter" evidence="7">
    <location>
        <begin position="269"/>
        <end position="505"/>
    </location>
</feature>
<keyword evidence="9" id="KW-1185">Reference proteome</keyword>
<dbReference type="InterPro" id="IPR017871">
    <property type="entry name" value="ABC_transporter-like_CS"/>
</dbReference>
<dbReference type="SMART" id="SM00382">
    <property type="entry name" value="AAA"/>
    <property type="match status" value="2"/>
</dbReference>
<keyword evidence="2" id="KW-0472">Membrane</keyword>
<evidence type="ECO:0000313" key="9">
    <source>
        <dbReference type="Proteomes" id="UP001180487"/>
    </source>
</evidence>
<protein>
    <submittedName>
        <fullName evidence="8">Ribose transport system ATP-binding protein</fullName>
    </submittedName>
</protein>
<evidence type="ECO:0000313" key="8">
    <source>
        <dbReference type="EMBL" id="MDR7376094.1"/>
    </source>
</evidence>
<dbReference type="EMBL" id="JAVDXT010000001">
    <property type="protein sequence ID" value="MDR7376094.1"/>
    <property type="molecule type" value="Genomic_DNA"/>
</dbReference>
<proteinExistence type="predicted"/>
<reference evidence="8 9" key="1">
    <citation type="submission" date="2023-07" db="EMBL/GenBank/DDBJ databases">
        <title>Sorghum-associated microbial communities from plants grown in Nebraska, USA.</title>
        <authorList>
            <person name="Schachtman D."/>
        </authorList>
    </citation>
    <scope>NUCLEOTIDE SEQUENCE [LARGE SCALE GENOMIC DNA]</scope>
    <source>
        <strain evidence="8 9">BE313</strain>
    </source>
</reference>
<comment type="caution">
    <text evidence="8">The sequence shown here is derived from an EMBL/GenBank/DDBJ whole genome shotgun (WGS) entry which is preliminary data.</text>
</comment>
<dbReference type="PROSITE" id="PS50893">
    <property type="entry name" value="ABC_TRANSPORTER_2"/>
    <property type="match status" value="2"/>
</dbReference>
<dbReference type="Pfam" id="PF00005">
    <property type="entry name" value="ABC_tran"/>
    <property type="match status" value="2"/>
</dbReference>
<feature type="domain" description="ABC transporter" evidence="7">
    <location>
        <begin position="18"/>
        <end position="254"/>
    </location>
</feature>
<evidence type="ECO:0000256" key="3">
    <source>
        <dbReference type="ARBA" id="ARBA00022597"/>
    </source>
</evidence>
<keyword evidence="1" id="KW-0813">Transport</keyword>
<dbReference type="InterPro" id="IPR003439">
    <property type="entry name" value="ABC_transporter-like_ATP-bd"/>
</dbReference>
<dbReference type="CDD" id="cd03215">
    <property type="entry name" value="ABC_Carb_Monos_II"/>
    <property type="match status" value="1"/>
</dbReference>
<dbReference type="GO" id="GO:0005524">
    <property type="term" value="F:ATP binding"/>
    <property type="evidence" value="ECO:0007669"/>
    <property type="project" value="UniProtKB-KW"/>
</dbReference>
<dbReference type="RefSeq" id="WP_310370793.1">
    <property type="nucleotide sequence ID" value="NZ_JAVDXT010000001.1"/>
</dbReference>
<gene>
    <name evidence="8" type="ORF">J2X19_000752</name>
</gene>
<keyword evidence="4" id="KW-0677">Repeat</keyword>
<dbReference type="PANTHER" id="PTHR43790">
    <property type="entry name" value="CARBOHYDRATE TRANSPORT ATP-BINDING PROTEIN MG119-RELATED"/>
    <property type="match status" value="1"/>
</dbReference>
<name>A0ABU2C440_9BURK</name>
<sequence>MSTLASSADTSVDTSTGLVLRNIGKTYGPTTVLRGVHLQVQPGELLALLGENGAGKSTLSSVIAGVVQPDAGGSMFWQGQAYAPQAPVDALHVGIGLIHQEMRLLPELTIAENIFVGRLPMKGGRIDRDGMVQRAQVQLQRLGLDVPATQKVGTLSVAAQQQVEIAKALTLNAKLLILDEPTAALGDKETDRLFEQIHRLKAEGVSFIYVSHRLAEIARIADRILVLRDGVQVATHATAQVPTAQLVRDMVGRSVDRLFPSIPAPGPDAPVALAVRNLHAPNGRFKNISFEVRAGEVLGFAGIVGAGRTELMRAVVGIDPIAQGSIEVDGKPIVMRSPMDAIRAHLVLVPDDRKALGLVLPHSIEDNLLYNNLDRVAPSGWLQPARTAEFARKLIQRLGVKGQPKLPASSMSGGNQQKVVIAKWVAHDPKIIILDEPTRGIDVGARAAIYEVIAELARAGMAVVVVSSDLDEVLGLAHRVVVLARGENQGVLTREEATPSRVMELAVS</sequence>
<dbReference type="InterPro" id="IPR003593">
    <property type="entry name" value="AAA+_ATPase"/>
</dbReference>
<keyword evidence="6 8" id="KW-0067">ATP-binding</keyword>
<keyword evidence="2" id="KW-1003">Cell membrane</keyword>
<dbReference type="Proteomes" id="UP001180487">
    <property type="component" value="Unassembled WGS sequence"/>
</dbReference>
<dbReference type="SUPFAM" id="SSF52540">
    <property type="entry name" value="P-loop containing nucleoside triphosphate hydrolases"/>
    <property type="match status" value="2"/>
</dbReference>